<dbReference type="InterPro" id="IPR019801">
    <property type="entry name" value="Glyco_hydro_35_CS"/>
</dbReference>
<dbReference type="EMBL" id="BAABBF010000005">
    <property type="protein sequence ID" value="GAA3713850.1"/>
    <property type="molecule type" value="Genomic_DNA"/>
</dbReference>
<evidence type="ECO:0000256" key="4">
    <source>
        <dbReference type="RuleBase" id="RU000675"/>
    </source>
</evidence>
<dbReference type="InterPro" id="IPR017853">
    <property type="entry name" value="GH"/>
</dbReference>
<dbReference type="PROSITE" id="PS01182">
    <property type="entry name" value="GLYCOSYL_HYDROL_F35"/>
    <property type="match status" value="1"/>
</dbReference>
<evidence type="ECO:0000256" key="3">
    <source>
        <dbReference type="ARBA" id="ARBA00023295"/>
    </source>
</evidence>
<protein>
    <recommendedName>
        <fullName evidence="4">Beta-galactosidase</fullName>
        <ecNumber evidence="4">3.2.1.23</ecNumber>
    </recommendedName>
</protein>
<feature type="domain" description="Glycoside hydrolase 35 catalytic" evidence="6">
    <location>
        <begin position="2"/>
        <end position="325"/>
    </location>
</feature>
<dbReference type="PRINTS" id="PR00742">
    <property type="entry name" value="GLHYDRLASE35"/>
</dbReference>
<accession>A0ABP7E3Q5</accession>
<keyword evidence="2 4" id="KW-0378">Hydrolase</keyword>
<organism evidence="7 8">
    <name type="scientific">Sphingomonas cynarae</name>
    <dbReference type="NCBI Taxonomy" id="930197"/>
    <lineage>
        <taxon>Bacteria</taxon>
        <taxon>Pseudomonadati</taxon>
        <taxon>Pseudomonadota</taxon>
        <taxon>Alphaproteobacteria</taxon>
        <taxon>Sphingomonadales</taxon>
        <taxon>Sphingomonadaceae</taxon>
        <taxon>Sphingomonas</taxon>
    </lineage>
</organism>
<dbReference type="Pfam" id="PF01301">
    <property type="entry name" value="Glyco_hydro_35"/>
    <property type="match status" value="1"/>
</dbReference>
<dbReference type="SUPFAM" id="SSF51445">
    <property type="entry name" value="(Trans)glycosidases"/>
    <property type="match status" value="1"/>
</dbReference>
<evidence type="ECO:0000313" key="7">
    <source>
        <dbReference type="EMBL" id="GAA3713850.1"/>
    </source>
</evidence>
<gene>
    <name evidence="7" type="ORF">GCM10022268_23270</name>
</gene>
<name>A0ABP7E3Q5_9SPHN</name>
<comment type="catalytic activity">
    <reaction evidence="4">
        <text>Hydrolysis of terminal non-reducing beta-D-galactose residues in beta-D-galactosides.</text>
        <dbReference type="EC" id="3.2.1.23"/>
    </reaction>
</comment>
<proteinExistence type="inferred from homology"/>
<sequence>MGEFHYVRTPMAEWDAELAKIKASGIDIVATYLMWNYHEEVEGRFDWSGDRNLRAFVEAAGRHGLKVFLRLGPWVHAEVRYGGIPDWAVRSMPTRGDDPVYLRHVERFWHEAQKQVQGLLWRDGGPVIGVQIENEYNLRGPGQGASHIATLKALAVQLGFDVPLYTVTGWDATVYPHREVMPVFGGYPDEPWGKSTGKLPPKETYAFRFGSRVSGDLGAQTRGGRTGDADGDIAHTPFLGAEYGGGIPTMYRRRPVMQPDDIAAMLPVQLGSGVNLYGYYMYHGGRNAIGRTTLQEQTAIGGYNDLPIIDYDFQAPFGQYGMANAVLPAIRPFHLFLQEWGTKLAPMAVRRPDRVPTGPDDLTTPRFSVRSDGDRAFLFYNSHIRQYPAAMQRSVRFVVDLPSGPVTFPATPIDIPADRYFIWPIDMALGATDARLAWATAQPLTTIATPAGHVTVLHAVPGIPVSLAVRAAAVRARGARIDRAGDVFTVEELKPGTNAMIDIIDTRGRRERVLILTQEQARRISKVTVAGTDRLVMTEDEIAPTPNGMHLVSRGDPRFTFAMLPAATVVKGTLPLRAAGQDGVFTRYTTTAPTRTYRVTMKPLRPAGVASPVQIGGPAKAAVEPYPESFTTAAAWTLTVPPAGPAAIEDRRLVIRWAGDIGRLFVGTDLIDDRYFDGRSWQVNLRRFDGRLGQPLTLSILPLRKDAPIYLDEAAIARRGDADQVASLDSVQVETDYGLDVSF</sequence>
<evidence type="ECO:0000259" key="6">
    <source>
        <dbReference type="Pfam" id="PF01301"/>
    </source>
</evidence>
<dbReference type="Gene3D" id="3.20.20.80">
    <property type="entry name" value="Glycosidases"/>
    <property type="match status" value="1"/>
</dbReference>
<evidence type="ECO:0000256" key="2">
    <source>
        <dbReference type="ARBA" id="ARBA00022801"/>
    </source>
</evidence>
<keyword evidence="8" id="KW-1185">Reference proteome</keyword>
<dbReference type="Proteomes" id="UP001500523">
    <property type="component" value="Unassembled WGS sequence"/>
</dbReference>
<dbReference type="EC" id="3.2.1.23" evidence="4"/>
<comment type="similarity">
    <text evidence="1 5">Belongs to the glycosyl hydrolase 35 family.</text>
</comment>
<dbReference type="PANTHER" id="PTHR23421">
    <property type="entry name" value="BETA-GALACTOSIDASE RELATED"/>
    <property type="match status" value="1"/>
</dbReference>
<comment type="caution">
    <text evidence="7">The sequence shown here is derived from an EMBL/GenBank/DDBJ whole genome shotgun (WGS) entry which is preliminary data.</text>
</comment>
<dbReference type="InterPro" id="IPR031330">
    <property type="entry name" value="Gly_Hdrlase_35_cat"/>
</dbReference>
<evidence type="ECO:0000313" key="8">
    <source>
        <dbReference type="Proteomes" id="UP001500523"/>
    </source>
</evidence>
<keyword evidence="3 4" id="KW-0326">Glycosidase</keyword>
<evidence type="ECO:0000256" key="1">
    <source>
        <dbReference type="ARBA" id="ARBA00009809"/>
    </source>
</evidence>
<evidence type="ECO:0000256" key="5">
    <source>
        <dbReference type="RuleBase" id="RU003679"/>
    </source>
</evidence>
<dbReference type="InterPro" id="IPR001944">
    <property type="entry name" value="Glycoside_Hdrlase_35"/>
</dbReference>
<reference evidence="8" key="1">
    <citation type="journal article" date="2019" name="Int. J. Syst. Evol. Microbiol.">
        <title>The Global Catalogue of Microorganisms (GCM) 10K type strain sequencing project: providing services to taxonomists for standard genome sequencing and annotation.</title>
        <authorList>
            <consortium name="The Broad Institute Genomics Platform"/>
            <consortium name="The Broad Institute Genome Sequencing Center for Infectious Disease"/>
            <person name="Wu L."/>
            <person name="Ma J."/>
        </authorList>
    </citation>
    <scope>NUCLEOTIDE SEQUENCE [LARGE SCALE GENOMIC DNA]</scope>
    <source>
        <strain evidence="8">JCM 17498</strain>
    </source>
</reference>